<evidence type="ECO:0000256" key="8">
    <source>
        <dbReference type="ARBA" id="ARBA00022958"/>
    </source>
</evidence>
<feature type="binding site" evidence="13">
    <location>
        <position position="411"/>
    </location>
    <ligand>
        <name>IMP</name>
        <dbReference type="ChEBI" id="CHEBI:58053"/>
    </ligand>
</feature>
<evidence type="ECO:0000256" key="15">
    <source>
        <dbReference type="PIRSR" id="PIRSR000130-3"/>
    </source>
</evidence>
<gene>
    <name evidence="13 21" type="primary">guaB</name>
    <name evidence="21" type="ordered locus">DMR_22400</name>
</gene>
<dbReference type="EC" id="1.1.1.205" evidence="13 19"/>
<organism evidence="21 22">
    <name type="scientific">Solidesulfovibrio magneticus (strain ATCC 700980 / DSM 13731 / RS-1)</name>
    <name type="common">Desulfovibrio magneticus</name>
    <dbReference type="NCBI Taxonomy" id="573370"/>
    <lineage>
        <taxon>Bacteria</taxon>
        <taxon>Pseudomonadati</taxon>
        <taxon>Thermodesulfobacteriota</taxon>
        <taxon>Desulfovibrionia</taxon>
        <taxon>Desulfovibrionales</taxon>
        <taxon>Desulfovibrionaceae</taxon>
        <taxon>Solidesulfovibrio</taxon>
    </lineage>
</organism>
<evidence type="ECO:0000256" key="10">
    <source>
        <dbReference type="ARBA" id="ARBA00023027"/>
    </source>
</evidence>
<dbReference type="RefSeq" id="WP_015860914.1">
    <property type="nucleotide sequence ID" value="NC_012796.1"/>
</dbReference>
<dbReference type="PANTHER" id="PTHR11911">
    <property type="entry name" value="INOSINE-5-MONOPHOSPHATE DEHYDROGENASE RELATED"/>
    <property type="match status" value="1"/>
</dbReference>
<comment type="subunit">
    <text evidence="3 13">Homotetramer.</text>
</comment>
<dbReference type="UniPathway" id="UPA00601">
    <property type="reaction ID" value="UER00295"/>
</dbReference>
<dbReference type="STRING" id="573370.DMR_22400"/>
<dbReference type="PANTHER" id="PTHR11911:SF111">
    <property type="entry name" value="INOSINE-5'-MONOPHOSPHATE DEHYDROGENASE"/>
    <property type="match status" value="1"/>
</dbReference>
<evidence type="ECO:0000256" key="5">
    <source>
        <dbReference type="ARBA" id="ARBA00022737"/>
    </source>
</evidence>
<feature type="binding site" description="in other chain" evidence="13 16">
    <location>
        <position position="300"/>
    </location>
    <ligand>
        <name>K(+)</name>
        <dbReference type="ChEBI" id="CHEBI:29103"/>
        <note>ligand shared between two tetrameric partners</note>
    </ligand>
</feature>
<dbReference type="HAMAP" id="MF_01964">
    <property type="entry name" value="IMPDH"/>
    <property type="match status" value="1"/>
</dbReference>
<feature type="binding site" description="in other chain" evidence="13 16">
    <location>
        <position position="303"/>
    </location>
    <ligand>
        <name>K(+)</name>
        <dbReference type="ChEBI" id="CHEBI:29103"/>
        <note>ligand shared between two tetrameric partners</note>
    </ligand>
</feature>
<evidence type="ECO:0000256" key="4">
    <source>
        <dbReference type="ARBA" id="ARBA00022723"/>
    </source>
</evidence>
<dbReference type="Proteomes" id="UP000009071">
    <property type="component" value="Chromosome"/>
</dbReference>
<proteinExistence type="inferred from homology"/>
<keyword evidence="22" id="KW-1185">Reference proteome</keyword>
<comment type="cofactor">
    <cofactor evidence="1 13">
        <name>K(+)</name>
        <dbReference type="ChEBI" id="CHEBI:29103"/>
    </cofactor>
</comment>
<feature type="binding site" evidence="13">
    <location>
        <position position="467"/>
    </location>
    <ligand>
        <name>K(+)</name>
        <dbReference type="ChEBI" id="CHEBI:29103"/>
        <note>ligand shared between two tetrameric partners</note>
    </ligand>
</feature>
<dbReference type="eggNOG" id="COG0517">
    <property type="taxonomic scope" value="Bacteria"/>
</dbReference>
<evidence type="ECO:0000259" key="20">
    <source>
        <dbReference type="PROSITE" id="PS51371"/>
    </source>
</evidence>
<dbReference type="SUPFAM" id="SSF51412">
    <property type="entry name" value="Inosine monophosphate dehydrogenase (IMPDH)"/>
    <property type="match status" value="2"/>
</dbReference>
<dbReference type="InterPro" id="IPR001093">
    <property type="entry name" value="IMP_DH_GMPRt"/>
</dbReference>
<dbReference type="Pfam" id="PF00478">
    <property type="entry name" value="IMPDH"/>
    <property type="match status" value="1"/>
</dbReference>
<feature type="binding site" evidence="13">
    <location>
        <begin position="336"/>
        <end position="338"/>
    </location>
    <ligand>
        <name>IMP</name>
        <dbReference type="ChEBI" id="CHEBI:58053"/>
    </ligand>
</feature>
<feature type="active site" description="Proton acceptor" evidence="13 14">
    <location>
        <position position="399"/>
    </location>
</feature>
<dbReference type="Gene3D" id="3.20.20.70">
    <property type="entry name" value="Aldolase class I"/>
    <property type="match status" value="1"/>
</dbReference>
<evidence type="ECO:0000313" key="21">
    <source>
        <dbReference type="EMBL" id="BAH75731.1"/>
    </source>
</evidence>
<evidence type="ECO:0000313" key="22">
    <source>
        <dbReference type="Proteomes" id="UP000009071"/>
    </source>
</evidence>
<protein>
    <recommendedName>
        <fullName evidence="13 19">Inosine-5'-monophosphate dehydrogenase</fullName>
        <shortName evidence="13">IMP dehydrogenase</shortName>
        <shortName evidence="13">IMPD</shortName>
        <shortName evidence="13">IMPDH</shortName>
        <ecNumber evidence="13 19">1.1.1.205</ecNumber>
    </recommendedName>
</protein>
<feature type="binding site" evidence="13">
    <location>
        <position position="466"/>
    </location>
    <ligand>
        <name>K(+)</name>
        <dbReference type="ChEBI" id="CHEBI:29103"/>
        <note>ligand shared between two tetrameric partners</note>
    </ligand>
</feature>
<dbReference type="AlphaFoldDB" id="C4XSN9"/>
<comment type="pathway">
    <text evidence="13 19">Purine metabolism; XMP biosynthesis via de novo pathway; XMP from IMP: step 1/1.</text>
</comment>
<accession>C4XSN9</accession>
<keyword evidence="8 13" id="KW-0630">Potassium</keyword>
<evidence type="ECO:0000256" key="18">
    <source>
        <dbReference type="RuleBase" id="RU003927"/>
    </source>
</evidence>
<comment type="caution">
    <text evidence="13">Lacks conserved residue(s) required for the propagation of feature annotation.</text>
</comment>
<dbReference type="HOGENOM" id="CLU_022552_2_1_7"/>
<sequence length="485" mass="51817">MEKVIDFGLTFDDVLLVPDYSEVTPDLADVSSWLTPDIKLNIPLVSAAMDTVTESRMAIQLARSGGVGVVHKNMTIAQQRLEVEKVKKSESGMIISPITVPPAMTVEQALTVMSEYSISGLPVVDGDTLVGIVTNRDVRFVKDSVTTVGQVMTSKNLVTVPVGTTLEEAKHHLHANRIEKLLVVDDNNKLRGLITIKDIEKIRKYPNSCKDSLGRLRVGAAIGVGGDRGERVQALLDAGADFLVLDSAHGHSKNILESIRAIKAEHPGCQLVAGNVGTYEGAKALIAAGADAVKVGIGPGSICTTRVVAGVGVPQVTAIMEASRACREAGKRIIADGGVKFSGDIVKAIAAGGDTVMMGGLFAGTEESPGETVLYQGRTYKIYRGMGSIDAMREGSSDRYFQEKTKKLVPEGIVGRVPFKGPVTDSIYQLVGGLRSGMGYCGCNTIEELQQKARFVRISPAGLRESHVHDVIITKEAPNYRVETY</sequence>
<dbReference type="GO" id="GO:0006177">
    <property type="term" value="P:GMP biosynthetic process"/>
    <property type="evidence" value="ECO:0007669"/>
    <property type="project" value="UniProtKB-UniRule"/>
</dbReference>
<keyword evidence="4 13" id="KW-0479">Metal-binding</keyword>
<dbReference type="NCBIfam" id="TIGR01302">
    <property type="entry name" value="IMP_dehydrog"/>
    <property type="match status" value="1"/>
</dbReference>
<evidence type="ECO:0000256" key="9">
    <source>
        <dbReference type="ARBA" id="ARBA00023002"/>
    </source>
</evidence>
<keyword evidence="11 17" id="KW-0129">CBS domain</keyword>
<dbReference type="GO" id="GO:0006183">
    <property type="term" value="P:GTP biosynthetic process"/>
    <property type="evidence" value="ECO:0007669"/>
    <property type="project" value="TreeGrafter"/>
</dbReference>
<feature type="binding site" evidence="15">
    <location>
        <begin position="246"/>
        <end position="248"/>
    </location>
    <ligand>
        <name>NAD(+)</name>
        <dbReference type="ChEBI" id="CHEBI:57540"/>
    </ligand>
</feature>
<dbReference type="PROSITE" id="PS51371">
    <property type="entry name" value="CBS"/>
    <property type="match status" value="2"/>
</dbReference>
<feature type="binding site" evidence="13">
    <location>
        <begin position="383"/>
        <end position="387"/>
    </location>
    <ligand>
        <name>IMP</name>
        <dbReference type="ChEBI" id="CHEBI:58053"/>
    </ligand>
</feature>
<comment type="activity regulation">
    <text evidence="13">Mycophenolic acid (MPA) is a non-competitive inhibitor that prevents formation of the closed enzyme conformation by binding to the same site as the amobile flap. In contrast, mizoribine monophosphate (MZP) is a competitive inhibitor that induces the closed conformation. MPA is a potent inhibitor of mammalian IMPDHs but a poor inhibitor of the bacterial enzymes. MZP is a more potent inhibitor of bacterial IMPDH.</text>
</comment>
<keyword evidence="9 13" id="KW-0560">Oxidoreductase</keyword>
<dbReference type="CDD" id="cd00381">
    <property type="entry name" value="IMPDH"/>
    <property type="match status" value="1"/>
</dbReference>
<keyword evidence="7 13" id="KW-0658">Purine biosynthesis</keyword>
<dbReference type="InterPro" id="IPR015875">
    <property type="entry name" value="IMP_DH/GMP_Rdtase_CS"/>
</dbReference>
<evidence type="ECO:0000256" key="19">
    <source>
        <dbReference type="RuleBase" id="RU003928"/>
    </source>
</evidence>
<dbReference type="GO" id="GO:0003938">
    <property type="term" value="F:IMP dehydrogenase activity"/>
    <property type="evidence" value="ECO:0007669"/>
    <property type="project" value="UniProtKB-UniRule"/>
</dbReference>
<feature type="binding site" description="in other chain" evidence="13 16">
    <location>
        <position position="298"/>
    </location>
    <ligand>
        <name>K(+)</name>
        <dbReference type="ChEBI" id="CHEBI:29103"/>
        <note>ligand shared between two tetrameric partners</note>
    </ligand>
</feature>
<evidence type="ECO:0000256" key="7">
    <source>
        <dbReference type="ARBA" id="ARBA00022755"/>
    </source>
</evidence>
<feature type="binding site" evidence="13">
    <location>
        <position position="301"/>
    </location>
    <ligand>
        <name>IMP</name>
        <dbReference type="ChEBI" id="CHEBI:58053"/>
    </ligand>
</feature>
<evidence type="ECO:0000256" key="6">
    <source>
        <dbReference type="ARBA" id="ARBA00022749"/>
    </source>
</evidence>
<evidence type="ECO:0000256" key="11">
    <source>
        <dbReference type="ARBA" id="ARBA00023122"/>
    </source>
</evidence>
<keyword evidence="6 13" id="KW-0332">GMP biosynthesis</keyword>
<feature type="domain" description="CBS" evidence="20">
    <location>
        <begin position="93"/>
        <end position="148"/>
    </location>
</feature>
<feature type="active site" description="Thioimidate intermediate" evidence="13 14">
    <location>
        <position position="303"/>
    </location>
</feature>
<feature type="domain" description="CBS" evidence="20">
    <location>
        <begin position="152"/>
        <end position="212"/>
    </location>
</feature>
<evidence type="ECO:0000256" key="16">
    <source>
        <dbReference type="PIRSR" id="PIRSR000130-4"/>
    </source>
</evidence>
<dbReference type="EMBL" id="AP010904">
    <property type="protein sequence ID" value="BAH75731.1"/>
    <property type="molecule type" value="Genomic_DNA"/>
</dbReference>
<evidence type="ECO:0000256" key="12">
    <source>
        <dbReference type="ARBA" id="ARBA00048028"/>
    </source>
</evidence>
<dbReference type="PIRSF" id="PIRSF000130">
    <property type="entry name" value="IMPDH"/>
    <property type="match status" value="1"/>
</dbReference>
<evidence type="ECO:0000256" key="3">
    <source>
        <dbReference type="ARBA" id="ARBA00011881"/>
    </source>
</evidence>
<feature type="binding site" evidence="13">
    <location>
        <begin position="359"/>
        <end position="360"/>
    </location>
    <ligand>
        <name>IMP</name>
        <dbReference type="ChEBI" id="CHEBI:58053"/>
    </ligand>
</feature>
<dbReference type="InterPro" id="IPR000644">
    <property type="entry name" value="CBS_dom"/>
</dbReference>
<dbReference type="GO" id="GO:0046872">
    <property type="term" value="F:metal ion binding"/>
    <property type="evidence" value="ECO:0007669"/>
    <property type="project" value="UniProtKB-UniRule"/>
</dbReference>
<evidence type="ECO:0000256" key="13">
    <source>
        <dbReference type="HAMAP-Rule" id="MF_01964"/>
    </source>
</evidence>
<feature type="binding site" evidence="13">
    <location>
        <position position="246"/>
    </location>
    <ligand>
        <name>NAD(+)</name>
        <dbReference type="ChEBI" id="CHEBI:57540"/>
    </ligand>
</feature>
<dbReference type="FunFam" id="3.20.20.70:FF:000003">
    <property type="entry name" value="GMP reductase"/>
    <property type="match status" value="1"/>
</dbReference>
<name>C4XSN9_SOLM1</name>
<evidence type="ECO:0000256" key="14">
    <source>
        <dbReference type="PIRSR" id="PIRSR000130-1"/>
    </source>
</evidence>
<evidence type="ECO:0000256" key="17">
    <source>
        <dbReference type="PROSITE-ProRule" id="PRU00703"/>
    </source>
</evidence>
<dbReference type="Pfam" id="PF00571">
    <property type="entry name" value="CBS"/>
    <property type="match status" value="2"/>
</dbReference>
<dbReference type="GO" id="GO:0000166">
    <property type="term" value="F:nucleotide binding"/>
    <property type="evidence" value="ECO:0007669"/>
    <property type="project" value="UniProtKB-UniRule"/>
</dbReference>
<dbReference type="OrthoDB" id="9805398at2"/>
<dbReference type="KEGG" id="dma:DMR_22400"/>
<comment type="similarity">
    <text evidence="2 13 18">Belongs to the IMPDH/GMPR family.</text>
</comment>
<dbReference type="CDD" id="cd04601">
    <property type="entry name" value="CBS_pair_IMPDH"/>
    <property type="match status" value="1"/>
</dbReference>
<reference evidence="21 22" key="1">
    <citation type="journal article" date="2009" name="Genome Res.">
        <title>Whole genome sequence of Desulfovibrio magneticus strain RS-1 revealed common gene clusters in magnetotactic bacteria.</title>
        <authorList>
            <person name="Nakazawa H."/>
            <person name="Arakaki A."/>
            <person name="Narita-Yamada S."/>
            <person name="Yashiro I."/>
            <person name="Jinno K."/>
            <person name="Aoki N."/>
            <person name="Tsuruyama A."/>
            <person name="Okamura Y."/>
            <person name="Tanikawa S."/>
            <person name="Fujita N."/>
            <person name="Takeyama H."/>
            <person name="Matsunaga T."/>
        </authorList>
    </citation>
    <scope>NUCLEOTIDE SEQUENCE [LARGE SCALE GENOMIC DNA]</scope>
    <source>
        <strain evidence="22">ATCC 700980 / DSM 13731 / RS-1</strain>
    </source>
</reference>
<dbReference type="SMART" id="SM00116">
    <property type="entry name" value="CBS"/>
    <property type="match status" value="2"/>
</dbReference>
<dbReference type="eggNOG" id="COG0516">
    <property type="taxonomic scope" value="Bacteria"/>
</dbReference>
<feature type="binding site" evidence="13">
    <location>
        <position position="465"/>
    </location>
    <ligand>
        <name>K(+)</name>
        <dbReference type="ChEBI" id="CHEBI:29103"/>
        <note>ligand shared between two tetrameric partners</note>
    </ligand>
</feature>
<keyword evidence="5" id="KW-0677">Repeat</keyword>
<evidence type="ECO:0000256" key="2">
    <source>
        <dbReference type="ARBA" id="ARBA00005502"/>
    </source>
</evidence>
<keyword evidence="10 13" id="KW-0520">NAD</keyword>
<comment type="function">
    <text evidence="13">Catalyzes the conversion of inosine 5'-phosphate (IMP) to xanthosine 5'-phosphate (XMP), the first committed and rate-limiting step in the de novo synthesis of guanine nucleotides, and therefore plays an important role in the regulation of cell growth.</text>
</comment>
<dbReference type="InterPro" id="IPR013785">
    <property type="entry name" value="Aldolase_TIM"/>
</dbReference>
<feature type="binding site" evidence="13 15">
    <location>
        <begin position="296"/>
        <end position="298"/>
    </location>
    <ligand>
        <name>NAD(+)</name>
        <dbReference type="ChEBI" id="CHEBI:57540"/>
    </ligand>
</feature>
<comment type="catalytic activity">
    <reaction evidence="12 13 19">
        <text>IMP + NAD(+) + H2O = XMP + NADH + H(+)</text>
        <dbReference type="Rhea" id="RHEA:11708"/>
        <dbReference type="ChEBI" id="CHEBI:15377"/>
        <dbReference type="ChEBI" id="CHEBI:15378"/>
        <dbReference type="ChEBI" id="CHEBI:57464"/>
        <dbReference type="ChEBI" id="CHEBI:57540"/>
        <dbReference type="ChEBI" id="CHEBI:57945"/>
        <dbReference type="ChEBI" id="CHEBI:58053"/>
        <dbReference type="EC" id="1.1.1.205"/>
    </reaction>
</comment>
<dbReference type="InterPro" id="IPR005990">
    <property type="entry name" value="IMP_DH"/>
</dbReference>
<dbReference type="SMART" id="SM01240">
    <property type="entry name" value="IMPDH"/>
    <property type="match status" value="1"/>
</dbReference>
<dbReference type="PROSITE" id="PS00487">
    <property type="entry name" value="IMP_DH_GMP_RED"/>
    <property type="match status" value="1"/>
</dbReference>
<evidence type="ECO:0000256" key="1">
    <source>
        <dbReference type="ARBA" id="ARBA00001958"/>
    </source>
</evidence>